<accession>A0ABP4WPP7</accession>
<feature type="transmembrane region" description="Helical" evidence="1">
    <location>
        <begin position="12"/>
        <end position="31"/>
    </location>
</feature>
<name>A0ABP4WPP7_9ACTN</name>
<sequence>MTSPGHRNAYVDLLRAVSLIVVVVWHWAFTILSWRADGPRATSPLGFMDGFWLLTWLFQVMPLFFYIGGYVHLKSWERARSRGVGLGSFVVKRLRQLAVPGALLLATWLAVGAVAGSYFNLAGTGRVVKLIVSPLWFLAVYLGLIALLPAALWLHRRFGMLTLVWLAGLAMCVDVARFHFHMESMGWVNMLLVWALAHQAGFFYDNVVALPRQGDWSLLWGGLFGLAGLVGSGLYPGSMVGVPGERFSNMAPPTFVMVALLVFQIGVAEVLRPAVTARLERPRWELVNQTINRFALPLFLFHTTGMAIARFIMWRFFGDDLDDGQPDLRWWLARPLAVLLPLLCTLPVIYIFGRQWVRRPVVEPTPRPAD</sequence>
<feature type="transmembrane region" description="Helical" evidence="1">
    <location>
        <begin position="216"/>
        <end position="235"/>
    </location>
</feature>
<feature type="transmembrane region" description="Helical" evidence="1">
    <location>
        <begin position="186"/>
        <end position="204"/>
    </location>
</feature>
<dbReference type="EMBL" id="BAAALS010000015">
    <property type="protein sequence ID" value="GAA1759775.1"/>
    <property type="molecule type" value="Genomic_DNA"/>
</dbReference>
<feature type="transmembrane region" description="Helical" evidence="1">
    <location>
        <begin position="135"/>
        <end position="154"/>
    </location>
</feature>
<protein>
    <recommendedName>
        <fullName evidence="2">Acyltransferase 3 domain-containing protein</fullName>
    </recommendedName>
</protein>
<dbReference type="Proteomes" id="UP001500655">
    <property type="component" value="Unassembled WGS sequence"/>
</dbReference>
<proteinExistence type="predicted"/>
<keyword evidence="1" id="KW-1133">Transmembrane helix</keyword>
<comment type="caution">
    <text evidence="3">The sequence shown here is derived from an EMBL/GenBank/DDBJ whole genome shotgun (WGS) entry which is preliminary data.</text>
</comment>
<keyword evidence="1" id="KW-0472">Membrane</keyword>
<evidence type="ECO:0000313" key="4">
    <source>
        <dbReference type="Proteomes" id="UP001500655"/>
    </source>
</evidence>
<feature type="transmembrane region" description="Helical" evidence="1">
    <location>
        <begin position="294"/>
        <end position="312"/>
    </location>
</feature>
<gene>
    <name evidence="3" type="ORF">GCM10009681_33750</name>
</gene>
<dbReference type="InterPro" id="IPR002656">
    <property type="entry name" value="Acyl_transf_3_dom"/>
</dbReference>
<keyword evidence="1" id="KW-0812">Transmembrane</keyword>
<dbReference type="RefSeq" id="WP_344082616.1">
    <property type="nucleotide sequence ID" value="NZ_BAAALS010000015.1"/>
</dbReference>
<feature type="transmembrane region" description="Helical" evidence="1">
    <location>
        <begin position="332"/>
        <end position="352"/>
    </location>
</feature>
<evidence type="ECO:0000256" key="1">
    <source>
        <dbReference type="SAM" id="Phobius"/>
    </source>
</evidence>
<keyword evidence="4" id="KW-1185">Reference proteome</keyword>
<dbReference type="Pfam" id="PF01757">
    <property type="entry name" value="Acyl_transf_3"/>
    <property type="match status" value="1"/>
</dbReference>
<feature type="transmembrane region" description="Helical" evidence="1">
    <location>
        <begin position="161"/>
        <end position="180"/>
    </location>
</feature>
<organism evidence="3 4">
    <name type="scientific">Luedemannella helvata</name>
    <dbReference type="NCBI Taxonomy" id="349315"/>
    <lineage>
        <taxon>Bacteria</taxon>
        <taxon>Bacillati</taxon>
        <taxon>Actinomycetota</taxon>
        <taxon>Actinomycetes</taxon>
        <taxon>Micromonosporales</taxon>
        <taxon>Micromonosporaceae</taxon>
        <taxon>Luedemannella</taxon>
    </lineage>
</organism>
<evidence type="ECO:0000313" key="3">
    <source>
        <dbReference type="EMBL" id="GAA1759775.1"/>
    </source>
</evidence>
<reference evidence="4" key="1">
    <citation type="journal article" date="2019" name="Int. J. Syst. Evol. Microbiol.">
        <title>The Global Catalogue of Microorganisms (GCM) 10K type strain sequencing project: providing services to taxonomists for standard genome sequencing and annotation.</title>
        <authorList>
            <consortium name="The Broad Institute Genomics Platform"/>
            <consortium name="The Broad Institute Genome Sequencing Center for Infectious Disease"/>
            <person name="Wu L."/>
            <person name="Ma J."/>
        </authorList>
    </citation>
    <scope>NUCLEOTIDE SEQUENCE [LARGE SCALE GENOMIC DNA]</scope>
    <source>
        <strain evidence="4">JCM 13249</strain>
    </source>
</reference>
<feature type="transmembrane region" description="Helical" evidence="1">
    <location>
        <begin position="94"/>
        <end position="115"/>
    </location>
</feature>
<evidence type="ECO:0000259" key="2">
    <source>
        <dbReference type="Pfam" id="PF01757"/>
    </source>
</evidence>
<feature type="transmembrane region" description="Helical" evidence="1">
    <location>
        <begin position="255"/>
        <end position="274"/>
    </location>
</feature>
<feature type="transmembrane region" description="Helical" evidence="1">
    <location>
        <begin position="51"/>
        <end position="73"/>
    </location>
</feature>
<feature type="domain" description="Acyltransferase 3" evidence="2">
    <location>
        <begin position="8"/>
        <end position="346"/>
    </location>
</feature>